<evidence type="ECO:0000256" key="1">
    <source>
        <dbReference type="SAM" id="MobiDB-lite"/>
    </source>
</evidence>
<name>C4XID5_SOLM1</name>
<evidence type="ECO:0000313" key="3">
    <source>
        <dbReference type="Proteomes" id="UP000009071"/>
    </source>
</evidence>
<dbReference type="AlphaFoldDB" id="C4XID5"/>
<dbReference type="KEGG" id="dma:DMR_30190"/>
<keyword evidence="3" id="KW-1185">Reference proteome</keyword>
<dbReference type="STRING" id="573370.DMR_30190"/>
<accession>C4XID5</accession>
<organism evidence="2 3">
    <name type="scientific">Solidesulfovibrio magneticus (strain ATCC 700980 / DSM 13731 / RS-1)</name>
    <name type="common">Desulfovibrio magneticus</name>
    <dbReference type="NCBI Taxonomy" id="573370"/>
    <lineage>
        <taxon>Bacteria</taxon>
        <taxon>Pseudomonadati</taxon>
        <taxon>Thermodesulfobacteriota</taxon>
        <taxon>Desulfovibrionia</taxon>
        <taxon>Desulfovibrionales</taxon>
        <taxon>Desulfovibrionaceae</taxon>
        <taxon>Solidesulfovibrio</taxon>
    </lineage>
</organism>
<dbReference type="RefSeq" id="WP_015861670.1">
    <property type="nucleotide sequence ID" value="NC_012796.1"/>
</dbReference>
<dbReference type="HOGENOM" id="CLU_1330172_0_0_7"/>
<proteinExistence type="predicted"/>
<protein>
    <submittedName>
        <fullName evidence="2">Uncharacterized protein</fullName>
    </submittedName>
</protein>
<evidence type="ECO:0000313" key="2">
    <source>
        <dbReference type="EMBL" id="BAH76510.1"/>
    </source>
</evidence>
<feature type="region of interest" description="Disordered" evidence="1">
    <location>
        <begin position="1"/>
        <end position="24"/>
    </location>
</feature>
<sequence length="206" mass="23136">MTNHTHETPGSPADTPSAHDSECDGDMLLPLLGAPFEPVDEDGTGNPLRSLPCDENGDVFLPLLGDEDEALTPGNTNTNFPTNEYKTMNNCDYAASFRDLLGNLVVVKVWNTWRGLRFTWQKTSRFEISPSLRDLSKDIKLWSIINGNFESRELLVTIYHVDASILTKGYMHRLIRSMIKHHANATTISLPKFDDLQAYIAWNARA</sequence>
<gene>
    <name evidence="2" type="ordered locus">DMR_30190</name>
</gene>
<dbReference type="Proteomes" id="UP000009071">
    <property type="component" value="Chromosome"/>
</dbReference>
<dbReference type="EMBL" id="AP010904">
    <property type="protein sequence ID" value="BAH76510.1"/>
    <property type="molecule type" value="Genomic_DNA"/>
</dbReference>
<reference evidence="2 3" key="1">
    <citation type="journal article" date="2009" name="Genome Res.">
        <title>Whole genome sequence of Desulfovibrio magneticus strain RS-1 revealed common gene clusters in magnetotactic bacteria.</title>
        <authorList>
            <person name="Nakazawa H."/>
            <person name="Arakaki A."/>
            <person name="Narita-Yamada S."/>
            <person name="Yashiro I."/>
            <person name="Jinno K."/>
            <person name="Aoki N."/>
            <person name="Tsuruyama A."/>
            <person name="Okamura Y."/>
            <person name="Tanikawa S."/>
            <person name="Fujita N."/>
            <person name="Takeyama H."/>
            <person name="Matsunaga T."/>
        </authorList>
    </citation>
    <scope>NUCLEOTIDE SEQUENCE [LARGE SCALE GENOMIC DNA]</scope>
    <source>
        <strain evidence="3">ATCC 700980 / DSM 13731 / RS-1</strain>
    </source>
</reference>
<dbReference type="OrthoDB" id="10006137at2"/>